<dbReference type="Proteomes" id="UP000256269">
    <property type="component" value="Unassembled WGS sequence"/>
</dbReference>
<protein>
    <submittedName>
        <fullName evidence="2">Uncharacterized protein</fullName>
    </submittedName>
</protein>
<proteinExistence type="predicted"/>
<gene>
    <name evidence="2" type="ORF">BCF44_12346</name>
</gene>
<keyword evidence="3" id="KW-1185">Reference proteome</keyword>
<sequence>MPRRPEATDGDYDSFRSSGDAEESDLFVPSRDVARPAPPRSDMWWGGLEPDTRYTSTFPTRSDDAIAALRRPDYRGGRTEQARPRSSSATWSSSSSSRHELERGDKVYNTRSVGGILGGAVPKETEGKVLGISHGVFNRYAVVEFKNGSTEKVNIEHLRYDSGWY</sequence>
<comment type="caution">
    <text evidence="2">The sequence shown here is derived from an EMBL/GenBank/DDBJ whole genome shotgun (WGS) entry which is preliminary data.</text>
</comment>
<feature type="region of interest" description="Disordered" evidence="1">
    <location>
        <begin position="1"/>
        <end position="107"/>
    </location>
</feature>
<dbReference type="RefSeq" id="WP_147328937.1">
    <property type="nucleotide sequence ID" value="NZ_CP144375.1"/>
</dbReference>
<evidence type="ECO:0000256" key="1">
    <source>
        <dbReference type="SAM" id="MobiDB-lite"/>
    </source>
</evidence>
<feature type="compositionally biased region" description="Low complexity" evidence="1">
    <location>
        <begin position="86"/>
        <end position="96"/>
    </location>
</feature>
<reference evidence="2 3" key="1">
    <citation type="submission" date="2018-08" db="EMBL/GenBank/DDBJ databases">
        <title>Genomic Encyclopedia of Archaeal and Bacterial Type Strains, Phase II (KMG-II): from individual species to whole genera.</title>
        <authorList>
            <person name="Goeker M."/>
        </authorList>
    </citation>
    <scope>NUCLEOTIDE SEQUENCE [LARGE SCALE GENOMIC DNA]</scope>
    <source>
        <strain evidence="2 3">DSM 45791</strain>
    </source>
</reference>
<name>A0A3E0GWF0_9PSEU</name>
<feature type="compositionally biased region" description="Basic and acidic residues" evidence="1">
    <location>
        <begin position="97"/>
        <end position="107"/>
    </location>
</feature>
<evidence type="ECO:0000313" key="3">
    <source>
        <dbReference type="Proteomes" id="UP000256269"/>
    </source>
</evidence>
<dbReference type="EMBL" id="QUNO01000023">
    <property type="protein sequence ID" value="REH30688.1"/>
    <property type="molecule type" value="Genomic_DNA"/>
</dbReference>
<accession>A0A3E0GWF0</accession>
<evidence type="ECO:0000313" key="2">
    <source>
        <dbReference type="EMBL" id="REH30688.1"/>
    </source>
</evidence>
<dbReference type="AlphaFoldDB" id="A0A3E0GWF0"/>
<feature type="compositionally biased region" description="Basic and acidic residues" evidence="1">
    <location>
        <begin position="70"/>
        <end position="83"/>
    </location>
</feature>
<organism evidence="2 3">
    <name type="scientific">Kutzneria buriramensis</name>
    <dbReference type="NCBI Taxonomy" id="1045776"/>
    <lineage>
        <taxon>Bacteria</taxon>
        <taxon>Bacillati</taxon>
        <taxon>Actinomycetota</taxon>
        <taxon>Actinomycetes</taxon>
        <taxon>Pseudonocardiales</taxon>
        <taxon>Pseudonocardiaceae</taxon>
        <taxon>Kutzneria</taxon>
    </lineage>
</organism>